<accession>A0A0D2LQG8</accession>
<gene>
    <name evidence="7" type="ORF">MNEG_15802</name>
</gene>
<evidence type="ECO:0000313" key="8">
    <source>
        <dbReference type="Proteomes" id="UP000054498"/>
    </source>
</evidence>
<comment type="function">
    <text evidence="5">Lipolytic acyl hydrolase (LAH).</text>
</comment>
<dbReference type="InterPro" id="IPR050301">
    <property type="entry name" value="NTE"/>
</dbReference>
<dbReference type="PANTHER" id="PTHR14226">
    <property type="entry name" value="NEUROPATHY TARGET ESTERASE/SWISS CHEESE D.MELANOGASTER"/>
    <property type="match status" value="1"/>
</dbReference>
<dbReference type="EMBL" id="KK105900">
    <property type="protein sequence ID" value="KIY92161.1"/>
    <property type="molecule type" value="Genomic_DNA"/>
</dbReference>
<keyword evidence="2 4" id="KW-0442">Lipid degradation</keyword>
<sequence>MTTSSSILLACRQIELSFFNNEHTVDLARHFLARGALHDSAFLQRKLQQLLGSYTFLEAYERTGRILNVSVCPADTNEPPRLLNYLTAPQALIWSAVAASSAFPGLFQPQDILARDARGDQVPFNSVAAGAAPGAAGAPGGGLEGARRWRDGSLELDLPTALLGEMFNCNHFIVSQCNPHIVPLLALKRRLGRRMANLLELELRHRCLQAQWLLSDVIPTKWLTLFTQPWEGDVTIVLPNALYSIGKSITNPTSAELMRATKLGERHVWEKLSAIEANCAVEATLDACLARLTNKARERPLGGLANRIPSWLCMSSRPAAAAGRGSLGRARRWPPRRRRR</sequence>
<evidence type="ECO:0000256" key="3">
    <source>
        <dbReference type="ARBA" id="ARBA00023098"/>
    </source>
</evidence>
<dbReference type="Proteomes" id="UP000054498">
    <property type="component" value="Unassembled WGS sequence"/>
</dbReference>
<evidence type="ECO:0000313" key="7">
    <source>
        <dbReference type="EMBL" id="KIY92161.1"/>
    </source>
</evidence>
<proteinExistence type="inferred from homology"/>
<evidence type="ECO:0000256" key="1">
    <source>
        <dbReference type="ARBA" id="ARBA00022801"/>
    </source>
</evidence>
<evidence type="ECO:0000256" key="5">
    <source>
        <dbReference type="RuleBase" id="RU361262"/>
    </source>
</evidence>
<dbReference type="InterPro" id="IPR002641">
    <property type="entry name" value="PNPLA_dom"/>
</dbReference>
<organism evidence="7 8">
    <name type="scientific">Monoraphidium neglectum</name>
    <dbReference type="NCBI Taxonomy" id="145388"/>
    <lineage>
        <taxon>Eukaryota</taxon>
        <taxon>Viridiplantae</taxon>
        <taxon>Chlorophyta</taxon>
        <taxon>core chlorophytes</taxon>
        <taxon>Chlorophyceae</taxon>
        <taxon>CS clade</taxon>
        <taxon>Sphaeropleales</taxon>
        <taxon>Selenastraceae</taxon>
        <taxon>Monoraphidium</taxon>
    </lineage>
</organism>
<dbReference type="GO" id="GO:0016298">
    <property type="term" value="F:lipase activity"/>
    <property type="evidence" value="ECO:0007669"/>
    <property type="project" value="UniProtKB-ARBA"/>
</dbReference>
<feature type="active site" description="Proton acceptor" evidence="4">
    <location>
        <position position="151"/>
    </location>
</feature>
<dbReference type="KEGG" id="mng:MNEG_15802"/>
<keyword evidence="1 4" id="KW-0378">Hydrolase</keyword>
<feature type="active site" description="Nucleophile" evidence="4">
    <location>
        <position position="4"/>
    </location>
</feature>
<name>A0A0D2LQG8_9CHLO</name>
<comment type="similarity">
    <text evidence="5">Belongs to the patatin family.</text>
</comment>
<dbReference type="OrthoDB" id="15478at2759"/>
<evidence type="ECO:0000256" key="4">
    <source>
        <dbReference type="PROSITE-ProRule" id="PRU01161"/>
    </source>
</evidence>
<dbReference type="RefSeq" id="XP_013891181.1">
    <property type="nucleotide sequence ID" value="XM_014035727.1"/>
</dbReference>
<dbReference type="InterPro" id="IPR016035">
    <property type="entry name" value="Acyl_Trfase/lysoPLipase"/>
</dbReference>
<dbReference type="Pfam" id="PF01734">
    <property type="entry name" value="Patatin"/>
    <property type="match status" value="1"/>
</dbReference>
<reference evidence="7 8" key="1">
    <citation type="journal article" date="2013" name="BMC Genomics">
        <title>Reconstruction of the lipid metabolism for the microalga Monoraphidium neglectum from its genome sequence reveals characteristics suitable for biofuel production.</title>
        <authorList>
            <person name="Bogen C."/>
            <person name="Al-Dilaimi A."/>
            <person name="Albersmeier A."/>
            <person name="Wichmann J."/>
            <person name="Grundmann M."/>
            <person name="Rupp O."/>
            <person name="Lauersen K.J."/>
            <person name="Blifernez-Klassen O."/>
            <person name="Kalinowski J."/>
            <person name="Goesmann A."/>
            <person name="Mussgnug J.H."/>
            <person name="Kruse O."/>
        </authorList>
    </citation>
    <scope>NUCLEOTIDE SEQUENCE [LARGE SCALE GENOMIC DNA]</scope>
    <source>
        <strain evidence="7 8">SAG 48.87</strain>
    </source>
</reference>
<dbReference type="GeneID" id="25733500"/>
<comment type="caution">
    <text evidence="4">Lacks conserved residue(s) required for the propagation of feature annotation.</text>
</comment>
<protein>
    <recommendedName>
        <fullName evidence="5">Patatin</fullName>
        <ecNumber evidence="5">3.1.1.-</ecNumber>
    </recommendedName>
</protein>
<dbReference type="PROSITE" id="PS51635">
    <property type="entry name" value="PNPLA"/>
    <property type="match status" value="1"/>
</dbReference>
<keyword evidence="8" id="KW-1185">Reference proteome</keyword>
<dbReference type="STRING" id="145388.A0A0D2LQG8"/>
<dbReference type="SUPFAM" id="SSF52151">
    <property type="entry name" value="FabD/lysophospholipase-like"/>
    <property type="match status" value="1"/>
</dbReference>
<dbReference type="Gene3D" id="3.40.1090.10">
    <property type="entry name" value="Cytosolic phospholipase A2 catalytic domain"/>
    <property type="match status" value="1"/>
</dbReference>
<evidence type="ECO:0000259" key="6">
    <source>
        <dbReference type="PROSITE" id="PS51635"/>
    </source>
</evidence>
<dbReference type="AlphaFoldDB" id="A0A0D2LQG8"/>
<keyword evidence="3 4" id="KW-0443">Lipid metabolism</keyword>
<evidence type="ECO:0000256" key="2">
    <source>
        <dbReference type="ARBA" id="ARBA00022963"/>
    </source>
</evidence>
<dbReference type="PANTHER" id="PTHR14226:SF10">
    <property type="entry name" value="TRIACYLGLYCEROL LIPASE 4-RELATED"/>
    <property type="match status" value="1"/>
</dbReference>
<dbReference type="GO" id="GO:0016042">
    <property type="term" value="P:lipid catabolic process"/>
    <property type="evidence" value="ECO:0007669"/>
    <property type="project" value="UniProtKB-UniRule"/>
</dbReference>
<dbReference type="EC" id="3.1.1.-" evidence="5"/>
<feature type="domain" description="PNPLA" evidence="6">
    <location>
        <begin position="1"/>
        <end position="164"/>
    </location>
</feature>
<comment type="domain">
    <text evidence="5">The nitrogen atoms of the two glycine residues in the GGXR motif define the oxyanion hole, and stabilize the oxyanion that forms during the nucleophilic attack by the catalytic serine during substrate cleavage.</text>
</comment>
<dbReference type="GO" id="GO:0052689">
    <property type="term" value="F:carboxylic ester hydrolase activity"/>
    <property type="evidence" value="ECO:0007669"/>
    <property type="project" value="UniProtKB-ARBA"/>
</dbReference>